<dbReference type="AlphaFoldDB" id="E2ZL79"/>
<comment type="caution">
    <text evidence="1">The sequence shown here is derived from an EMBL/GenBank/DDBJ whole genome shotgun (WGS) entry which is preliminary data.</text>
</comment>
<dbReference type="Proteomes" id="UP000006028">
    <property type="component" value="Unassembled WGS sequence"/>
</dbReference>
<evidence type="ECO:0000313" key="1">
    <source>
        <dbReference type="EMBL" id="EFQ06059.1"/>
    </source>
</evidence>
<gene>
    <name evidence="1" type="ORF">HMPREF9436_02435</name>
</gene>
<organism evidence="1 2">
    <name type="scientific">Faecalibacterium cf. prausnitzii KLE1255</name>
    <dbReference type="NCBI Taxonomy" id="748224"/>
    <lineage>
        <taxon>Bacteria</taxon>
        <taxon>Bacillati</taxon>
        <taxon>Bacillota</taxon>
        <taxon>Clostridia</taxon>
        <taxon>Eubacteriales</taxon>
        <taxon>Oscillospiraceae</taxon>
        <taxon>Faecalibacterium</taxon>
    </lineage>
</organism>
<dbReference type="EMBL" id="AECU01000183">
    <property type="protein sequence ID" value="EFQ06059.1"/>
    <property type="molecule type" value="Genomic_DNA"/>
</dbReference>
<evidence type="ECO:0000313" key="2">
    <source>
        <dbReference type="Proteomes" id="UP000006028"/>
    </source>
</evidence>
<proteinExistence type="predicted"/>
<protein>
    <submittedName>
        <fullName evidence="1">Uncharacterized protein</fullName>
    </submittedName>
</protein>
<dbReference type="HOGENOM" id="CLU_3061716_0_0_9"/>
<dbReference type="BioCyc" id="FCF748224-HMP:GTSS-436-MONOMER"/>
<reference evidence="1 2" key="1">
    <citation type="submission" date="2010-08" db="EMBL/GenBank/DDBJ databases">
        <authorList>
            <person name="Weinstock G."/>
            <person name="Sodergren E."/>
            <person name="Clifton S."/>
            <person name="Fulton L."/>
            <person name="Fulton B."/>
            <person name="Courtney L."/>
            <person name="Fronick C."/>
            <person name="Harrison M."/>
            <person name="Strong C."/>
            <person name="Farmer C."/>
            <person name="Delahaunty K."/>
            <person name="Markovic C."/>
            <person name="Hall O."/>
            <person name="Minx P."/>
            <person name="Tomlinson C."/>
            <person name="Mitreva M."/>
            <person name="Hou S."/>
            <person name="Chen J."/>
            <person name="Wollam A."/>
            <person name="Pepin K.H."/>
            <person name="Johnson M."/>
            <person name="Bhonagiri V."/>
            <person name="Zhang X."/>
            <person name="Suruliraj S."/>
            <person name="Warren W."/>
            <person name="Chinwalla A."/>
            <person name="Mardis E.R."/>
            <person name="Wilson R.K."/>
        </authorList>
    </citation>
    <scope>NUCLEOTIDE SEQUENCE [LARGE SCALE GENOMIC DNA]</scope>
    <source>
        <strain evidence="1 2">KLE1255</strain>
    </source>
</reference>
<accession>E2ZL79</accession>
<sequence length="53" mass="6390">MGSWEKVPIKHCTLIKNYNKFKQFHIAKLLTMCYAEKQRAPPGKRRKRDLEEK</sequence>
<name>E2ZL79_9FIRM</name>
<dbReference type="STRING" id="748224.HMPREF9436_02435"/>